<reference evidence="2" key="1">
    <citation type="submission" date="2023-06" db="EMBL/GenBank/DDBJ databases">
        <title>Genome-scale phylogeny and comparative genomics of the fungal order Sordariales.</title>
        <authorList>
            <consortium name="Lawrence Berkeley National Laboratory"/>
            <person name="Hensen N."/>
            <person name="Bonometti L."/>
            <person name="Westerberg I."/>
            <person name="Brannstrom I.O."/>
            <person name="Guillou S."/>
            <person name="Cros-Aarteil S."/>
            <person name="Calhoun S."/>
            <person name="Haridas S."/>
            <person name="Kuo A."/>
            <person name="Mondo S."/>
            <person name="Pangilinan J."/>
            <person name="Riley R."/>
            <person name="LaButti K."/>
            <person name="Andreopoulos B."/>
            <person name="Lipzen A."/>
            <person name="Chen C."/>
            <person name="Yanf M."/>
            <person name="Daum C."/>
            <person name="Ng V."/>
            <person name="Clum A."/>
            <person name="Steindorff A."/>
            <person name="Ohm R."/>
            <person name="Martin F."/>
            <person name="Silar P."/>
            <person name="Natvig D."/>
            <person name="Lalanne C."/>
            <person name="Gautier V."/>
            <person name="Ament-velasquez S.L."/>
            <person name="Kruys A."/>
            <person name="Hutchinson M.I."/>
            <person name="Powell A.J."/>
            <person name="Barry K."/>
            <person name="Miller A.N."/>
            <person name="Grigoriev I.V."/>
            <person name="Debuchy R."/>
            <person name="Gladieux P."/>
            <person name="Thoren M.H."/>
            <person name="Johannesson H."/>
        </authorList>
    </citation>
    <scope>NUCLEOTIDE SEQUENCE</scope>
    <source>
        <strain evidence="2">SMH2392-1A</strain>
    </source>
</reference>
<feature type="compositionally biased region" description="Basic residues" evidence="1">
    <location>
        <begin position="39"/>
        <end position="48"/>
    </location>
</feature>
<name>A0AA39ZZZ1_9PEZI</name>
<evidence type="ECO:0000313" key="3">
    <source>
        <dbReference type="Proteomes" id="UP001172101"/>
    </source>
</evidence>
<dbReference type="Proteomes" id="UP001172101">
    <property type="component" value="Unassembled WGS sequence"/>
</dbReference>
<feature type="region of interest" description="Disordered" evidence="1">
    <location>
        <begin position="32"/>
        <end position="79"/>
    </location>
</feature>
<gene>
    <name evidence="2" type="ORF">B0T26DRAFT_469971</name>
</gene>
<comment type="caution">
    <text evidence="2">The sequence shown here is derived from an EMBL/GenBank/DDBJ whole genome shotgun (WGS) entry which is preliminary data.</text>
</comment>
<keyword evidence="3" id="KW-1185">Reference proteome</keyword>
<dbReference type="RefSeq" id="XP_060291831.1">
    <property type="nucleotide sequence ID" value="XM_060435210.1"/>
</dbReference>
<feature type="compositionally biased region" description="Polar residues" evidence="1">
    <location>
        <begin position="70"/>
        <end position="79"/>
    </location>
</feature>
<protein>
    <submittedName>
        <fullName evidence="2">Uncharacterized protein</fullName>
    </submittedName>
</protein>
<dbReference type="EMBL" id="JAUIRO010000007">
    <property type="protein sequence ID" value="KAK0706737.1"/>
    <property type="molecule type" value="Genomic_DNA"/>
</dbReference>
<dbReference type="AlphaFoldDB" id="A0AA39ZZZ1"/>
<dbReference type="GeneID" id="85318480"/>
<evidence type="ECO:0000313" key="2">
    <source>
        <dbReference type="EMBL" id="KAK0706737.1"/>
    </source>
</evidence>
<sequence>MQAPSPPPGTADPSRRLVHRLVIRSGNQRAASGLARLHLDKRSKRRPAKPPCRSPRLASKLPMPIPMPPQSSLCGLTST</sequence>
<evidence type="ECO:0000256" key="1">
    <source>
        <dbReference type="SAM" id="MobiDB-lite"/>
    </source>
</evidence>
<accession>A0AA39ZZZ1</accession>
<organism evidence="2 3">
    <name type="scientific">Lasiosphaeria miniovina</name>
    <dbReference type="NCBI Taxonomy" id="1954250"/>
    <lineage>
        <taxon>Eukaryota</taxon>
        <taxon>Fungi</taxon>
        <taxon>Dikarya</taxon>
        <taxon>Ascomycota</taxon>
        <taxon>Pezizomycotina</taxon>
        <taxon>Sordariomycetes</taxon>
        <taxon>Sordariomycetidae</taxon>
        <taxon>Sordariales</taxon>
        <taxon>Lasiosphaeriaceae</taxon>
        <taxon>Lasiosphaeria</taxon>
    </lineage>
</organism>
<proteinExistence type="predicted"/>